<dbReference type="Pfam" id="PF03443">
    <property type="entry name" value="AA9"/>
    <property type="match status" value="1"/>
</dbReference>
<dbReference type="PANTHER" id="PTHR33353:SF34">
    <property type="entry name" value="ENDO-BETA-1,4-GLUCANASE D"/>
    <property type="match status" value="1"/>
</dbReference>
<dbReference type="EMBL" id="JAGMUU010000024">
    <property type="protein sequence ID" value="KAH7124907.1"/>
    <property type="molecule type" value="Genomic_DNA"/>
</dbReference>
<evidence type="ECO:0000256" key="2">
    <source>
        <dbReference type="ARBA" id="ARBA00004613"/>
    </source>
</evidence>
<evidence type="ECO:0000259" key="17">
    <source>
        <dbReference type="PROSITE" id="PS51164"/>
    </source>
</evidence>
<dbReference type="Gene3D" id="2.70.50.70">
    <property type="match status" value="1"/>
</dbReference>
<keyword evidence="9" id="KW-0503">Monooxygenase</keyword>
<evidence type="ECO:0000256" key="15">
    <source>
        <dbReference type="ARBA" id="ARBA00047174"/>
    </source>
</evidence>
<dbReference type="AlphaFoldDB" id="A0A9P9ILL1"/>
<dbReference type="GO" id="GO:0016787">
    <property type="term" value="F:hydrolase activity"/>
    <property type="evidence" value="ECO:0007669"/>
    <property type="project" value="UniProtKB-KW"/>
</dbReference>
<name>A0A9P9ILL1_9HYPO</name>
<feature type="domain" description="CBM1" evidence="17">
    <location>
        <begin position="331"/>
        <end position="370"/>
    </location>
</feature>
<keyword evidence="11" id="KW-0119">Carbohydrate metabolism</keyword>
<feature type="signal peptide" evidence="16">
    <location>
        <begin position="1"/>
        <end position="20"/>
    </location>
</feature>
<gene>
    <name evidence="18" type="ORF">B0J13DRAFT_611931</name>
</gene>
<dbReference type="Pfam" id="PF00734">
    <property type="entry name" value="CBM_1"/>
    <property type="match status" value="1"/>
</dbReference>
<comment type="similarity">
    <text evidence="13">Belongs to the polysaccharide monooxygenase AA9 family.</text>
</comment>
<comment type="catalytic activity">
    <reaction evidence="14">
        <text>[(1-&gt;4)-beta-D-glucosyl]n+m + reduced acceptor + O2 = 4-dehydro-beta-D-glucosyl-[(1-&gt;4)-beta-D-glucosyl]n-1 + [(1-&gt;4)-beta-D-glucosyl]m + acceptor + H2O.</text>
        <dbReference type="EC" id="1.14.99.56"/>
    </reaction>
</comment>
<dbReference type="GO" id="GO:0046872">
    <property type="term" value="F:metal ion binding"/>
    <property type="evidence" value="ECO:0007669"/>
    <property type="project" value="UniProtKB-KW"/>
</dbReference>
<keyword evidence="3" id="KW-0964">Secreted</keyword>
<dbReference type="InterPro" id="IPR000254">
    <property type="entry name" value="CBD"/>
</dbReference>
<keyword evidence="10" id="KW-1015">Disulfide bond</keyword>
<evidence type="ECO:0000256" key="6">
    <source>
        <dbReference type="ARBA" id="ARBA00023001"/>
    </source>
</evidence>
<dbReference type="OrthoDB" id="4849160at2759"/>
<keyword evidence="19" id="KW-1185">Reference proteome</keyword>
<dbReference type="EC" id="1.14.99.56" evidence="15"/>
<dbReference type="SUPFAM" id="SSF57180">
    <property type="entry name" value="Cellulose-binding domain"/>
    <property type="match status" value="1"/>
</dbReference>
<keyword evidence="6" id="KW-0136">Cellulose degradation</keyword>
<dbReference type="CDD" id="cd21175">
    <property type="entry name" value="LPMO_AA9"/>
    <property type="match status" value="1"/>
</dbReference>
<keyword evidence="8" id="KW-0186">Copper</keyword>
<comment type="caution">
    <text evidence="18">The sequence shown here is derived from an EMBL/GenBank/DDBJ whole genome shotgun (WGS) entry which is preliminary data.</text>
</comment>
<dbReference type="InterPro" id="IPR005103">
    <property type="entry name" value="AA9_LPMO"/>
</dbReference>
<evidence type="ECO:0000313" key="19">
    <source>
        <dbReference type="Proteomes" id="UP000717696"/>
    </source>
</evidence>
<evidence type="ECO:0000256" key="7">
    <source>
        <dbReference type="ARBA" id="ARBA00023002"/>
    </source>
</evidence>
<evidence type="ECO:0000256" key="13">
    <source>
        <dbReference type="ARBA" id="ARBA00044502"/>
    </source>
</evidence>
<dbReference type="InterPro" id="IPR049892">
    <property type="entry name" value="AA9"/>
</dbReference>
<evidence type="ECO:0000256" key="9">
    <source>
        <dbReference type="ARBA" id="ARBA00023033"/>
    </source>
</evidence>
<evidence type="ECO:0000256" key="14">
    <source>
        <dbReference type="ARBA" id="ARBA00045077"/>
    </source>
</evidence>
<evidence type="ECO:0000256" key="10">
    <source>
        <dbReference type="ARBA" id="ARBA00023157"/>
    </source>
</evidence>
<dbReference type="GO" id="GO:0005576">
    <property type="term" value="C:extracellular region"/>
    <property type="evidence" value="ECO:0007669"/>
    <property type="project" value="UniProtKB-SubCell"/>
</dbReference>
<evidence type="ECO:0000256" key="1">
    <source>
        <dbReference type="ARBA" id="ARBA00001973"/>
    </source>
</evidence>
<accession>A0A9P9ILL1</accession>
<dbReference type="InterPro" id="IPR035971">
    <property type="entry name" value="CBD_sf"/>
</dbReference>
<dbReference type="Proteomes" id="UP000717696">
    <property type="component" value="Unassembled WGS sequence"/>
</dbReference>
<sequence length="372" mass="38669">MSWKLTIVLAGAFATRATLAHGILGGFITDGVSNPSFETEYIYRIQNGNPVPDLAAWSTESLDRGYIEPNSFGTLDMICHKNAVPGVLTAKVASGGTVDFFWPKWPHNVGPVLTYIAPCGGDCASVDKSTLRFTKIDEAGYDNGWAGQKLMDNNFTWTTTVPSTIAPGNYVFRHEIINLHSGAEANGAQNYPQCVNIEITGSGTDSPAGVLGVDLYKADDAGILFDPYADTIDYPLPGPALYVPGSGSDSTDMASTAAASTAAASASATALSQAVPGTPTALSTTVTPVVPTSTENEASNSSVVPTVIPTTLLTRTSNAPVATTAPGTDSGTVRLYGQCGGKGYTGPTKCKSGTKCEKSPKNPLYYSKCVPA</sequence>
<evidence type="ECO:0000256" key="5">
    <source>
        <dbReference type="ARBA" id="ARBA00022729"/>
    </source>
</evidence>
<comment type="subcellular location">
    <subcellularLocation>
        <location evidence="2">Secreted</location>
    </subcellularLocation>
</comment>
<keyword evidence="7" id="KW-0560">Oxidoreductase</keyword>
<proteinExistence type="inferred from homology"/>
<dbReference type="GO" id="GO:0004497">
    <property type="term" value="F:monooxygenase activity"/>
    <property type="evidence" value="ECO:0007669"/>
    <property type="project" value="UniProtKB-KW"/>
</dbReference>
<reference evidence="18" key="1">
    <citation type="journal article" date="2021" name="Nat. Commun.">
        <title>Genetic determinants of endophytism in the Arabidopsis root mycobiome.</title>
        <authorList>
            <person name="Mesny F."/>
            <person name="Miyauchi S."/>
            <person name="Thiergart T."/>
            <person name="Pickel B."/>
            <person name="Atanasova L."/>
            <person name="Karlsson M."/>
            <person name="Huettel B."/>
            <person name="Barry K.W."/>
            <person name="Haridas S."/>
            <person name="Chen C."/>
            <person name="Bauer D."/>
            <person name="Andreopoulos W."/>
            <person name="Pangilinan J."/>
            <person name="LaButti K."/>
            <person name="Riley R."/>
            <person name="Lipzen A."/>
            <person name="Clum A."/>
            <person name="Drula E."/>
            <person name="Henrissat B."/>
            <person name="Kohler A."/>
            <person name="Grigoriev I.V."/>
            <person name="Martin F.M."/>
            <person name="Hacquard S."/>
        </authorList>
    </citation>
    <scope>NUCLEOTIDE SEQUENCE</scope>
    <source>
        <strain evidence="18">MPI-CAGE-AT-0021</strain>
    </source>
</reference>
<evidence type="ECO:0000256" key="11">
    <source>
        <dbReference type="ARBA" id="ARBA00023277"/>
    </source>
</evidence>
<evidence type="ECO:0000256" key="8">
    <source>
        <dbReference type="ARBA" id="ARBA00023008"/>
    </source>
</evidence>
<evidence type="ECO:0000256" key="12">
    <source>
        <dbReference type="ARBA" id="ARBA00023326"/>
    </source>
</evidence>
<dbReference type="PANTHER" id="PTHR33353">
    <property type="entry name" value="PUTATIVE (AFU_ORTHOLOGUE AFUA_1G12560)-RELATED"/>
    <property type="match status" value="1"/>
</dbReference>
<comment type="cofactor">
    <cofactor evidence="1">
        <name>Cu(2+)</name>
        <dbReference type="ChEBI" id="CHEBI:29036"/>
    </cofactor>
</comment>
<dbReference type="GO" id="GO:0030245">
    <property type="term" value="P:cellulose catabolic process"/>
    <property type="evidence" value="ECO:0007669"/>
    <property type="project" value="UniProtKB-KW"/>
</dbReference>
<feature type="chain" id="PRO_5040299492" description="lytic cellulose monooxygenase (C4-dehydrogenating)" evidence="16">
    <location>
        <begin position="21"/>
        <end position="372"/>
    </location>
</feature>
<keyword evidence="4" id="KW-0479">Metal-binding</keyword>
<evidence type="ECO:0000256" key="3">
    <source>
        <dbReference type="ARBA" id="ARBA00022525"/>
    </source>
</evidence>
<dbReference type="SMART" id="SM00236">
    <property type="entry name" value="fCBD"/>
    <property type="match status" value="1"/>
</dbReference>
<keyword evidence="12" id="KW-0624">Polysaccharide degradation</keyword>
<dbReference type="GO" id="GO:0030248">
    <property type="term" value="F:cellulose binding"/>
    <property type="evidence" value="ECO:0007669"/>
    <property type="project" value="InterPro"/>
</dbReference>
<evidence type="ECO:0000256" key="16">
    <source>
        <dbReference type="SAM" id="SignalP"/>
    </source>
</evidence>
<keyword evidence="18" id="KW-0378">Hydrolase</keyword>
<evidence type="ECO:0000313" key="18">
    <source>
        <dbReference type="EMBL" id="KAH7124907.1"/>
    </source>
</evidence>
<evidence type="ECO:0000256" key="4">
    <source>
        <dbReference type="ARBA" id="ARBA00022723"/>
    </source>
</evidence>
<keyword evidence="5 16" id="KW-0732">Signal</keyword>
<protein>
    <recommendedName>
        <fullName evidence="15">lytic cellulose monooxygenase (C4-dehydrogenating)</fullName>
        <ecNumber evidence="15">1.14.99.56</ecNumber>
    </recommendedName>
</protein>
<organism evidence="18 19">
    <name type="scientific">Dactylonectria estremocensis</name>
    <dbReference type="NCBI Taxonomy" id="1079267"/>
    <lineage>
        <taxon>Eukaryota</taxon>
        <taxon>Fungi</taxon>
        <taxon>Dikarya</taxon>
        <taxon>Ascomycota</taxon>
        <taxon>Pezizomycotina</taxon>
        <taxon>Sordariomycetes</taxon>
        <taxon>Hypocreomycetidae</taxon>
        <taxon>Hypocreales</taxon>
        <taxon>Nectriaceae</taxon>
        <taxon>Dactylonectria</taxon>
    </lineage>
</organism>
<dbReference type="PROSITE" id="PS51164">
    <property type="entry name" value="CBM1_2"/>
    <property type="match status" value="1"/>
</dbReference>